<accession>A0A1H6HJI7</accession>
<dbReference type="OrthoDB" id="7362414at2"/>
<evidence type="ECO:0000313" key="2">
    <source>
        <dbReference type="Proteomes" id="UP000182983"/>
    </source>
</evidence>
<name>A0A1H6HJI7_MAGFU</name>
<dbReference type="AlphaFoldDB" id="A0A1H6HJI7"/>
<evidence type="ECO:0000313" key="1">
    <source>
        <dbReference type="EMBL" id="SEH34394.1"/>
    </source>
</evidence>
<keyword evidence="2" id="KW-1185">Reference proteome</keyword>
<protein>
    <submittedName>
        <fullName evidence="1">Uncharacterized protein</fullName>
    </submittedName>
</protein>
<reference evidence="2" key="1">
    <citation type="submission" date="2016-10" db="EMBL/GenBank/DDBJ databases">
        <authorList>
            <person name="Varghese N."/>
            <person name="Submissions S."/>
        </authorList>
    </citation>
    <scope>NUCLEOTIDE SEQUENCE [LARGE SCALE GENOMIC DNA]</scope>
    <source>
        <strain evidence="2">DSM 13234</strain>
    </source>
</reference>
<dbReference type="EMBL" id="FNWO01000005">
    <property type="protein sequence ID" value="SEH34394.1"/>
    <property type="molecule type" value="Genomic_DNA"/>
</dbReference>
<gene>
    <name evidence="1" type="ORF">SAMN04244559_01629</name>
</gene>
<sequence length="101" mass="10753">MTADCPESARLSAELEKARSLVGAARRLLGTGTMVDLAALEGRVRLICDGVAGLTPEDGRQFRPGIEALIAEIDRLDLALRDAGPYADGRWSRESEEKAGG</sequence>
<dbReference type="Proteomes" id="UP000182983">
    <property type="component" value="Unassembled WGS sequence"/>
</dbReference>
<organism evidence="1 2">
    <name type="scientific">Magnetospirillum fulvum</name>
    <name type="common">Rhodospirillum fulvum</name>
    <dbReference type="NCBI Taxonomy" id="1082"/>
    <lineage>
        <taxon>Bacteria</taxon>
        <taxon>Pseudomonadati</taxon>
        <taxon>Pseudomonadota</taxon>
        <taxon>Alphaproteobacteria</taxon>
        <taxon>Rhodospirillales</taxon>
        <taxon>Rhodospirillaceae</taxon>
        <taxon>Magnetospirillum</taxon>
    </lineage>
</organism>
<proteinExistence type="predicted"/>
<dbReference type="RefSeq" id="WP_074767377.1">
    <property type="nucleotide sequence ID" value="NZ_FNWO01000005.1"/>
</dbReference>